<dbReference type="GO" id="GO:0003677">
    <property type="term" value="F:DNA binding"/>
    <property type="evidence" value="ECO:0007669"/>
    <property type="project" value="UniProtKB-KW"/>
</dbReference>
<keyword evidence="5" id="KW-0804">Transcription</keyword>
<dbReference type="Pfam" id="PF04542">
    <property type="entry name" value="Sigma70_r2"/>
    <property type="match status" value="1"/>
</dbReference>
<dbReference type="PANTHER" id="PTHR43133">
    <property type="entry name" value="RNA POLYMERASE ECF-TYPE SIGMA FACTO"/>
    <property type="match status" value="1"/>
</dbReference>
<evidence type="ECO:0000259" key="6">
    <source>
        <dbReference type="Pfam" id="PF04542"/>
    </source>
</evidence>
<dbReference type="Pfam" id="PF08281">
    <property type="entry name" value="Sigma70_r4_2"/>
    <property type="match status" value="1"/>
</dbReference>
<evidence type="ECO:0000313" key="9">
    <source>
        <dbReference type="Proteomes" id="UP000198891"/>
    </source>
</evidence>
<keyword evidence="3" id="KW-0731">Sigma factor</keyword>
<evidence type="ECO:0000313" key="8">
    <source>
        <dbReference type="EMBL" id="SDZ45060.1"/>
    </source>
</evidence>
<dbReference type="InterPro" id="IPR039425">
    <property type="entry name" value="RNA_pol_sigma-70-like"/>
</dbReference>
<accession>A0A1H3T4T7</accession>
<dbReference type="EMBL" id="FNPZ01000004">
    <property type="protein sequence ID" value="SDZ45060.1"/>
    <property type="molecule type" value="Genomic_DNA"/>
</dbReference>
<dbReference type="InterPro" id="IPR013249">
    <property type="entry name" value="RNA_pol_sigma70_r4_t2"/>
</dbReference>
<evidence type="ECO:0000256" key="5">
    <source>
        <dbReference type="ARBA" id="ARBA00023163"/>
    </source>
</evidence>
<dbReference type="InterPro" id="IPR013324">
    <property type="entry name" value="RNA_pol_sigma_r3/r4-like"/>
</dbReference>
<keyword evidence="9" id="KW-1185">Reference proteome</keyword>
<sequence>MNDPGDERLLADALRGDERAFAAFYDRHVEPLYLLALRELGDEDEAQEVTQEVFAIAWRKARRIRLVGGSAASWLEATCRNVAANRMRSVRRRPVMTPVEELGHTLAETDRVDEEFDSRLLMGRLETEVLSMPELDQQVYRSILRDGLSYDETAEALGISTASVRKRLNRVRTRLRKRAEGER</sequence>
<dbReference type="PANTHER" id="PTHR43133:SF8">
    <property type="entry name" value="RNA POLYMERASE SIGMA FACTOR HI_1459-RELATED"/>
    <property type="match status" value="1"/>
</dbReference>
<dbReference type="InterPro" id="IPR014284">
    <property type="entry name" value="RNA_pol_sigma-70_dom"/>
</dbReference>
<dbReference type="Gene3D" id="1.10.1740.10">
    <property type="match status" value="1"/>
</dbReference>
<dbReference type="InterPro" id="IPR036388">
    <property type="entry name" value="WH-like_DNA-bd_sf"/>
</dbReference>
<comment type="similarity">
    <text evidence="1">Belongs to the sigma-70 factor family. ECF subfamily.</text>
</comment>
<gene>
    <name evidence="8" type="ORF">SAMN05216554_3979</name>
</gene>
<dbReference type="Proteomes" id="UP000198891">
    <property type="component" value="Unassembled WGS sequence"/>
</dbReference>
<dbReference type="Gene3D" id="1.10.10.10">
    <property type="entry name" value="Winged helix-like DNA-binding domain superfamily/Winged helix DNA-binding domain"/>
    <property type="match status" value="1"/>
</dbReference>
<dbReference type="OrthoDB" id="5243766at2"/>
<dbReference type="SUPFAM" id="SSF88946">
    <property type="entry name" value="Sigma2 domain of RNA polymerase sigma factors"/>
    <property type="match status" value="1"/>
</dbReference>
<dbReference type="InterPro" id="IPR013325">
    <property type="entry name" value="RNA_pol_sigma_r2"/>
</dbReference>
<protein>
    <submittedName>
        <fullName evidence="8">RNA polymerase sigma-70 factor, ECF subfamily</fullName>
    </submittedName>
</protein>
<dbReference type="AlphaFoldDB" id="A0A1H3T4T7"/>
<evidence type="ECO:0000256" key="3">
    <source>
        <dbReference type="ARBA" id="ARBA00023082"/>
    </source>
</evidence>
<evidence type="ECO:0000256" key="1">
    <source>
        <dbReference type="ARBA" id="ARBA00010641"/>
    </source>
</evidence>
<dbReference type="STRING" id="381665.SAMN05216554_3979"/>
<evidence type="ECO:0000256" key="2">
    <source>
        <dbReference type="ARBA" id="ARBA00023015"/>
    </source>
</evidence>
<dbReference type="SUPFAM" id="SSF88659">
    <property type="entry name" value="Sigma3 and sigma4 domains of RNA polymerase sigma factors"/>
    <property type="match status" value="1"/>
</dbReference>
<name>A0A1H3T4T7_9MICO</name>
<dbReference type="InterPro" id="IPR007627">
    <property type="entry name" value="RNA_pol_sigma70_r2"/>
</dbReference>
<evidence type="ECO:0000259" key="7">
    <source>
        <dbReference type="Pfam" id="PF08281"/>
    </source>
</evidence>
<reference evidence="8 9" key="1">
    <citation type="submission" date="2016-10" db="EMBL/GenBank/DDBJ databases">
        <authorList>
            <person name="de Groot N.N."/>
        </authorList>
    </citation>
    <scope>NUCLEOTIDE SEQUENCE [LARGE SCALE GENOMIC DNA]</scope>
    <source>
        <strain evidence="8 9">CGMCC 4.3491</strain>
    </source>
</reference>
<proteinExistence type="inferred from homology"/>
<organism evidence="8 9">
    <name type="scientific">Herbiconiux ginsengi</name>
    <dbReference type="NCBI Taxonomy" id="381665"/>
    <lineage>
        <taxon>Bacteria</taxon>
        <taxon>Bacillati</taxon>
        <taxon>Actinomycetota</taxon>
        <taxon>Actinomycetes</taxon>
        <taxon>Micrococcales</taxon>
        <taxon>Microbacteriaceae</taxon>
        <taxon>Herbiconiux</taxon>
    </lineage>
</organism>
<feature type="domain" description="RNA polymerase sigma-70 region 2" evidence="6">
    <location>
        <begin position="24"/>
        <end position="92"/>
    </location>
</feature>
<dbReference type="RefSeq" id="WP_092557039.1">
    <property type="nucleotide sequence ID" value="NZ_FNPZ01000004.1"/>
</dbReference>
<keyword evidence="4" id="KW-0238">DNA-binding</keyword>
<dbReference type="GO" id="GO:0016987">
    <property type="term" value="F:sigma factor activity"/>
    <property type="evidence" value="ECO:0007669"/>
    <property type="project" value="UniProtKB-KW"/>
</dbReference>
<dbReference type="NCBIfam" id="TIGR02937">
    <property type="entry name" value="sigma70-ECF"/>
    <property type="match status" value="1"/>
</dbReference>
<evidence type="ECO:0000256" key="4">
    <source>
        <dbReference type="ARBA" id="ARBA00023125"/>
    </source>
</evidence>
<keyword evidence="2" id="KW-0805">Transcription regulation</keyword>
<feature type="domain" description="RNA polymerase sigma factor 70 region 4 type 2" evidence="7">
    <location>
        <begin position="124"/>
        <end position="175"/>
    </location>
</feature>
<dbReference type="GO" id="GO:0006352">
    <property type="term" value="P:DNA-templated transcription initiation"/>
    <property type="evidence" value="ECO:0007669"/>
    <property type="project" value="InterPro"/>
</dbReference>